<evidence type="ECO:0000256" key="5">
    <source>
        <dbReference type="ARBA" id="ARBA00022833"/>
    </source>
</evidence>
<dbReference type="PANTHER" id="PTHR11596:SF91">
    <property type="entry name" value="ALKALINE PHOSPHATASE-RELATED"/>
    <property type="match status" value="1"/>
</dbReference>
<dbReference type="GO" id="GO:0004035">
    <property type="term" value="F:alkaline phosphatase activity"/>
    <property type="evidence" value="ECO:0007669"/>
    <property type="project" value="UniProtKB-EC"/>
</dbReference>
<dbReference type="SUPFAM" id="SSF53649">
    <property type="entry name" value="Alkaline phosphatase-like"/>
    <property type="match status" value="1"/>
</dbReference>
<evidence type="ECO:0000256" key="3">
    <source>
        <dbReference type="ARBA" id="ARBA00022723"/>
    </source>
</evidence>
<comment type="catalytic activity">
    <reaction evidence="10">
        <text>a phosphate monoester + H2O = an alcohol + phosphate</text>
        <dbReference type="Rhea" id="RHEA:15017"/>
        <dbReference type="ChEBI" id="CHEBI:15377"/>
        <dbReference type="ChEBI" id="CHEBI:30879"/>
        <dbReference type="ChEBI" id="CHEBI:43474"/>
        <dbReference type="ChEBI" id="CHEBI:67140"/>
        <dbReference type="EC" id="3.1.3.1"/>
    </reaction>
</comment>
<dbReference type="SMART" id="SM00098">
    <property type="entry name" value="alkPPc"/>
    <property type="match status" value="1"/>
</dbReference>
<evidence type="ECO:0000313" key="11">
    <source>
        <dbReference type="EMBL" id="KOB75782.1"/>
    </source>
</evidence>
<gene>
    <name evidence="11" type="ORF">OBRU01_05348</name>
</gene>
<feature type="active site" description="Phosphoserine intermediate" evidence="7">
    <location>
        <position position="82"/>
    </location>
</feature>
<feature type="binding site" evidence="8">
    <location>
        <position position="325"/>
    </location>
    <ligand>
        <name>Zn(2+)</name>
        <dbReference type="ChEBI" id="CHEBI:29105"/>
        <label>2</label>
    </ligand>
</feature>
<evidence type="ECO:0000256" key="2">
    <source>
        <dbReference type="ARBA" id="ARBA00012647"/>
    </source>
</evidence>
<comment type="similarity">
    <text evidence="1 9">Belongs to the alkaline phosphatase family.</text>
</comment>
<evidence type="ECO:0000256" key="1">
    <source>
        <dbReference type="ARBA" id="ARBA00005984"/>
    </source>
</evidence>
<evidence type="ECO:0000256" key="6">
    <source>
        <dbReference type="ARBA" id="ARBA00022842"/>
    </source>
</evidence>
<dbReference type="InterPro" id="IPR001952">
    <property type="entry name" value="Alkaline_phosphatase"/>
</dbReference>
<feature type="non-terminal residue" evidence="11">
    <location>
        <position position="1"/>
    </location>
</feature>
<evidence type="ECO:0000313" key="12">
    <source>
        <dbReference type="Proteomes" id="UP000037510"/>
    </source>
</evidence>
<keyword evidence="6 8" id="KW-0460">Magnesium</keyword>
<evidence type="ECO:0000256" key="10">
    <source>
        <dbReference type="RuleBase" id="RU003947"/>
    </source>
</evidence>
<feature type="binding site" evidence="8">
    <location>
        <position position="287"/>
    </location>
    <ligand>
        <name>Zn(2+)</name>
        <dbReference type="ChEBI" id="CHEBI:29105"/>
        <label>2</label>
    </ligand>
</feature>
<feature type="binding site" evidence="8">
    <location>
        <position position="46"/>
    </location>
    <ligand>
        <name>Zn(2+)</name>
        <dbReference type="ChEBI" id="CHEBI:29105"/>
        <label>2</label>
    </ligand>
</feature>
<dbReference type="Gene3D" id="3.40.720.10">
    <property type="entry name" value="Alkaline Phosphatase, subunit A"/>
    <property type="match status" value="2"/>
</dbReference>
<evidence type="ECO:0000256" key="8">
    <source>
        <dbReference type="PIRSR" id="PIRSR601952-2"/>
    </source>
</evidence>
<evidence type="ECO:0000256" key="7">
    <source>
        <dbReference type="PIRSR" id="PIRSR601952-1"/>
    </source>
</evidence>
<feature type="binding site" evidence="8">
    <location>
        <position position="283"/>
    </location>
    <ligand>
        <name>Zn(2+)</name>
        <dbReference type="ChEBI" id="CHEBI:29105"/>
        <label>2</label>
    </ligand>
</feature>
<comment type="cofactor">
    <cofactor evidence="8">
        <name>Mg(2+)</name>
        <dbReference type="ChEBI" id="CHEBI:18420"/>
    </cofactor>
    <text evidence="8">Binds 1 Mg(2+) ion.</text>
</comment>
<organism evidence="11 12">
    <name type="scientific">Operophtera brumata</name>
    <name type="common">Winter moth</name>
    <name type="synonym">Phalaena brumata</name>
    <dbReference type="NCBI Taxonomy" id="104452"/>
    <lineage>
        <taxon>Eukaryota</taxon>
        <taxon>Metazoa</taxon>
        <taxon>Ecdysozoa</taxon>
        <taxon>Arthropoda</taxon>
        <taxon>Hexapoda</taxon>
        <taxon>Insecta</taxon>
        <taxon>Pterygota</taxon>
        <taxon>Neoptera</taxon>
        <taxon>Endopterygota</taxon>
        <taxon>Lepidoptera</taxon>
        <taxon>Glossata</taxon>
        <taxon>Ditrysia</taxon>
        <taxon>Geometroidea</taxon>
        <taxon>Geometridae</taxon>
        <taxon>Larentiinae</taxon>
        <taxon>Operophtera</taxon>
    </lineage>
</organism>
<feature type="binding site" evidence="8">
    <location>
        <position position="145"/>
    </location>
    <ligand>
        <name>Mg(2+)</name>
        <dbReference type="ChEBI" id="CHEBI:18420"/>
    </ligand>
</feature>
<feature type="binding site" evidence="8">
    <location>
        <position position="46"/>
    </location>
    <ligand>
        <name>Mg(2+)</name>
        <dbReference type="ChEBI" id="CHEBI:18420"/>
    </ligand>
</feature>
<keyword evidence="3 8" id="KW-0479">Metal-binding</keyword>
<name>A0A0L7LK11_OPEBR</name>
<dbReference type="EMBL" id="JTDY01000813">
    <property type="protein sequence ID" value="KOB75782.1"/>
    <property type="molecule type" value="Genomic_DNA"/>
</dbReference>
<protein>
    <recommendedName>
        <fullName evidence="2 10">Alkaline phosphatase</fullName>
        <ecNumber evidence="2 10">3.1.3.1</ecNumber>
    </recommendedName>
</protein>
<feature type="binding site" evidence="8">
    <location>
        <position position="324"/>
    </location>
    <ligand>
        <name>Zn(2+)</name>
        <dbReference type="ChEBI" id="CHEBI:29105"/>
        <label>2</label>
    </ligand>
</feature>
<feature type="binding site" evidence="8">
    <location>
        <position position="421"/>
    </location>
    <ligand>
        <name>Zn(2+)</name>
        <dbReference type="ChEBI" id="CHEBI:29105"/>
        <label>2</label>
    </ligand>
</feature>
<comment type="cofactor">
    <cofactor evidence="8">
        <name>Zn(2+)</name>
        <dbReference type="ChEBI" id="CHEBI:29105"/>
    </cofactor>
    <text evidence="8">Binds 2 Zn(2+) ions.</text>
</comment>
<keyword evidence="12" id="KW-1185">Reference proteome</keyword>
<keyword evidence="4 10" id="KW-0378">Hydrolase</keyword>
<dbReference type="Proteomes" id="UP000037510">
    <property type="component" value="Unassembled WGS sequence"/>
</dbReference>
<dbReference type="CDD" id="cd16012">
    <property type="entry name" value="ALP"/>
    <property type="match status" value="1"/>
</dbReference>
<dbReference type="Pfam" id="PF00245">
    <property type="entry name" value="Alk_phosphatase"/>
    <property type="match status" value="1"/>
</dbReference>
<keyword evidence="5 8" id="KW-0862">Zinc</keyword>
<accession>A0A0L7LK11</accession>
<reference evidence="11 12" key="1">
    <citation type="journal article" date="2015" name="Genome Biol. Evol.">
        <title>The genome of winter moth (Operophtera brumata) provides a genomic perspective on sexual dimorphism and phenology.</title>
        <authorList>
            <person name="Derks M.F."/>
            <person name="Smit S."/>
            <person name="Salis L."/>
            <person name="Schijlen E."/>
            <person name="Bossers A."/>
            <person name="Mateman C."/>
            <person name="Pijl A.S."/>
            <person name="de Ridder D."/>
            <person name="Groenen M.A."/>
            <person name="Visser M.E."/>
            <person name="Megens H.J."/>
        </authorList>
    </citation>
    <scope>NUCLEOTIDE SEQUENCE [LARGE SCALE GENOMIC DNA]</scope>
    <source>
        <strain evidence="11">WM2013NL</strain>
        <tissue evidence="11">Head and thorax</tissue>
    </source>
</reference>
<evidence type="ECO:0000256" key="4">
    <source>
        <dbReference type="ARBA" id="ARBA00022801"/>
    </source>
</evidence>
<dbReference type="EC" id="3.1.3.1" evidence="2 10"/>
<dbReference type="STRING" id="104452.A0A0L7LK11"/>
<dbReference type="AlphaFoldDB" id="A0A0L7LK11"/>
<sequence>MNPAYIPPEEKHGAFWRKSAQYTLTAKLQETPNLNKAKNGILFIGDGMSQATIMAARTFYGQMERGLGEETTYCIDAQVADSACTATSYLTGVKTKYGVIGLDGNVTRGSCFPQLHEPNWSHSIGQCALDHGLDVGVVTTTRVTHASPAGLYAHSSERLWESDANMPDECLSLGCKDIAYQLMMENPGKQFKVIMGGGRKEFLPNTTLSSSSSGSRLDGVDLTEAWHAHKLQLNASHLYVTDRLELMKAQNQPTLEEMVEVAIKMLSRSPKGYFLFVEGGRIDHAHHDSLAHLALDETVEYSKAIKKAKSLTNEEDTLIVVSADHAHTMTVSGYPSRGNDILSTVDTAKGMDGLPYTTISYANGKASSIVAGGRVDLSRATTTTYSYLIIFKGILIYCIFYIPGDLGYSYPSLVPIDSETHGGEDVAVYAIGPYQHLFTASYEQNVLPHLMAYAMCLGEDKHKNCNSNNYRVWKSSAGSIRPIKHIY</sequence>
<dbReference type="PANTHER" id="PTHR11596">
    <property type="entry name" value="ALKALINE PHOSPHATASE"/>
    <property type="match status" value="1"/>
</dbReference>
<feature type="binding site" evidence="8">
    <location>
        <position position="147"/>
    </location>
    <ligand>
        <name>Mg(2+)</name>
        <dbReference type="ChEBI" id="CHEBI:18420"/>
    </ligand>
</feature>
<dbReference type="PROSITE" id="PS00123">
    <property type="entry name" value="ALKALINE_PHOSPHATASE"/>
    <property type="match status" value="1"/>
</dbReference>
<dbReference type="GO" id="GO:0046872">
    <property type="term" value="F:metal ion binding"/>
    <property type="evidence" value="ECO:0007669"/>
    <property type="project" value="UniProtKB-KW"/>
</dbReference>
<dbReference type="InterPro" id="IPR017850">
    <property type="entry name" value="Alkaline_phosphatase_core_sf"/>
</dbReference>
<dbReference type="PRINTS" id="PR00113">
    <property type="entry name" value="ALKPHPHTASE"/>
</dbReference>
<proteinExistence type="inferred from homology"/>
<comment type="caution">
    <text evidence="11">The sequence shown here is derived from an EMBL/GenBank/DDBJ whole genome shotgun (WGS) entry which is preliminary data.</text>
</comment>
<feature type="binding site" evidence="8">
    <location>
        <position position="278"/>
    </location>
    <ligand>
        <name>Mg(2+)</name>
        <dbReference type="ChEBI" id="CHEBI:18420"/>
    </ligand>
</feature>
<feature type="non-terminal residue" evidence="11">
    <location>
        <position position="487"/>
    </location>
</feature>
<dbReference type="InterPro" id="IPR018299">
    <property type="entry name" value="Alkaline_phosphatase_AS"/>
</dbReference>
<evidence type="ECO:0000256" key="9">
    <source>
        <dbReference type="RuleBase" id="RU003946"/>
    </source>
</evidence>